<dbReference type="GO" id="GO:0032259">
    <property type="term" value="P:methylation"/>
    <property type="evidence" value="ECO:0007669"/>
    <property type="project" value="UniProtKB-KW"/>
</dbReference>
<keyword evidence="2" id="KW-1185">Reference proteome</keyword>
<dbReference type="PANTHER" id="PTHR34598:SF3">
    <property type="entry name" value="OXIDOREDUCTASE AN1597"/>
    <property type="match status" value="1"/>
</dbReference>
<comment type="caution">
    <text evidence="1">The sequence shown here is derived from an EMBL/GenBank/DDBJ whole genome shotgun (WGS) entry which is preliminary data.</text>
</comment>
<dbReference type="RefSeq" id="WP_147150458.1">
    <property type="nucleotide sequence ID" value="NZ_BKAJ01000065.1"/>
</dbReference>
<keyword evidence="1" id="KW-0808">Transferase</keyword>
<dbReference type="PANTHER" id="PTHR34598">
    <property type="entry name" value="BLL6449 PROTEIN"/>
    <property type="match status" value="1"/>
</dbReference>
<dbReference type="NCBIfam" id="NF041278">
    <property type="entry name" value="CmcJ_NvfI_EfuI"/>
    <property type="match status" value="1"/>
</dbReference>
<keyword evidence="1" id="KW-0489">Methyltransferase</keyword>
<dbReference type="AlphaFoldDB" id="A0A512NBQ7"/>
<dbReference type="GO" id="GO:0016491">
    <property type="term" value="F:oxidoreductase activity"/>
    <property type="evidence" value="ECO:0007669"/>
    <property type="project" value="InterPro"/>
</dbReference>
<dbReference type="EMBL" id="BKAJ01000065">
    <property type="protein sequence ID" value="GEP56390.1"/>
    <property type="molecule type" value="Genomic_DNA"/>
</dbReference>
<reference evidence="1 2" key="1">
    <citation type="submission" date="2019-07" db="EMBL/GenBank/DDBJ databases">
        <title>Whole genome shotgun sequence of Reyranella soli NBRC 108950.</title>
        <authorList>
            <person name="Hosoyama A."/>
            <person name="Uohara A."/>
            <person name="Ohji S."/>
            <person name="Ichikawa N."/>
        </authorList>
    </citation>
    <scope>NUCLEOTIDE SEQUENCE [LARGE SCALE GENOMIC DNA]</scope>
    <source>
        <strain evidence="1 2">NBRC 108950</strain>
    </source>
</reference>
<organism evidence="1 2">
    <name type="scientific">Reyranella soli</name>
    <dbReference type="NCBI Taxonomy" id="1230389"/>
    <lineage>
        <taxon>Bacteria</taxon>
        <taxon>Pseudomonadati</taxon>
        <taxon>Pseudomonadota</taxon>
        <taxon>Alphaproteobacteria</taxon>
        <taxon>Hyphomicrobiales</taxon>
        <taxon>Reyranellaceae</taxon>
        <taxon>Reyranella</taxon>
    </lineage>
</organism>
<protein>
    <submittedName>
        <fullName evidence="1">Methyltransferase</fullName>
    </submittedName>
</protein>
<dbReference type="OrthoDB" id="5173234at2"/>
<gene>
    <name evidence="1" type="ORF">RSO01_35560</name>
</gene>
<name>A0A512NBQ7_9HYPH</name>
<evidence type="ECO:0000313" key="2">
    <source>
        <dbReference type="Proteomes" id="UP000321058"/>
    </source>
</evidence>
<dbReference type="Proteomes" id="UP000321058">
    <property type="component" value="Unassembled WGS sequence"/>
</dbReference>
<evidence type="ECO:0000313" key="1">
    <source>
        <dbReference type="EMBL" id="GEP56390.1"/>
    </source>
</evidence>
<dbReference type="GO" id="GO:0008168">
    <property type="term" value="F:methyltransferase activity"/>
    <property type="evidence" value="ECO:0007669"/>
    <property type="project" value="UniProtKB-KW"/>
</dbReference>
<sequence length="279" mass="31741">MSLQSSIIANLASVQADMNYLAPMLERPRNYTFEPPPGVPRSNTINEAHRVPIHDARSVADRVSLDANGFALVNHRSAVRDFFDDEEVRRVYYPEVERVVKQTTGAYRVHIFDHTTRRRVDGAQDRSDAPRQPVQRVHIDHTARSGPQRVRDLLPDEADELLKGRVQVINLWRPVKGPVQDSPLAVCDATTIDLADLVPSDLVYPHRVGETYSVKYNPEHRWFYVPQMRVDEALLLKCSDTKTDVPARFTPHSAFLDPTASPNAPPRESIEVRTLVFHR</sequence>
<proteinExistence type="predicted"/>
<accession>A0A512NBQ7</accession>
<dbReference type="InterPro" id="IPR044053">
    <property type="entry name" value="AsaB-like"/>
</dbReference>